<proteinExistence type="predicted"/>
<dbReference type="AlphaFoldDB" id="I0YSP6"/>
<protein>
    <submittedName>
        <fullName evidence="1">Uncharacterized protein</fullName>
    </submittedName>
</protein>
<evidence type="ECO:0000313" key="1">
    <source>
        <dbReference type="EMBL" id="EIE21415.1"/>
    </source>
</evidence>
<name>I0YSP6_COCSC</name>
<dbReference type="KEGG" id="csl:COCSUDRAFT_33659"/>
<dbReference type="RefSeq" id="XP_005645959.1">
    <property type="nucleotide sequence ID" value="XM_005645902.1"/>
</dbReference>
<organism evidence="1 2">
    <name type="scientific">Coccomyxa subellipsoidea (strain C-169)</name>
    <name type="common">Green microalga</name>
    <dbReference type="NCBI Taxonomy" id="574566"/>
    <lineage>
        <taxon>Eukaryota</taxon>
        <taxon>Viridiplantae</taxon>
        <taxon>Chlorophyta</taxon>
        <taxon>core chlorophytes</taxon>
        <taxon>Trebouxiophyceae</taxon>
        <taxon>Trebouxiophyceae incertae sedis</taxon>
        <taxon>Coccomyxaceae</taxon>
        <taxon>Coccomyxa</taxon>
        <taxon>Coccomyxa subellipsoidea</taxon>
    </lineage>
</organism>
<sequence>MTVIMKMEASSENKKTTLALSRWQLYYMESNQSAISLWLFDQIPTRFLSQQLLASSPGIL</sequence>
<keyword evidence="2" id="KW-1185">Reference proteome</keyword>
<dbReference type="GeneID" id="17039399"/>
<reference evidence="1 2" key="1">
    <citation type="journal article" date="2012" name="Genome Biol.">
        <title>The genome of the polar eukaryotic microalga coccomyxa subellipsoidea reveals traits of cold adaptation.</title>
        <authorList>
            <person name="Blanc G."/>
            <person name="Agarkova I."/>
            <person name="Grimwood J."/>
            <person name="Kuo A."/>
            <person name="Brueggeman A."/>
            <person name="Dunigan D."/>
            <person name="Gurnon J."/>
            <person name="Ladunga I."/>
            <person name="Lindquist E."/>
            <person name="Lucas S."/>
            <person name="Pangilinan J."/>
            <person name="Proschold T."/>
            <person name="Salamov A."/>
            <person name="Schmutz J."/>
            <person name="Weeks D."/>
            <person name="Yamada T."/>
            <person name="Claverie J.M."/>
            <person name="Grigoriev I."/>
            <person name="Van Etten J."/>
            <person name="Lomsadze A."/>
            <person name="Borodovsky M."/>
        </authorList>
    </citation>
    <scope>NUCLEOTIDE SEQUENCE [LARGE SCALE GENOMIC DNA]</scope>
    <source>
        <strain evidence="1 2">C-169</strain>
    </source>
</reference>
<comment type="caution">
    <text evidence="1">The sequence shown here is derived from an EMBL/GenBank/DDBJ whole genome shotgun (WGS) entry which is preliminary data.</text>
</comment>
<dbReference type="EMBL" id="AGSI01000012">
    <property type="protein sequence ID" value="EIE21415.1"/>
    <property type="molecule type" value="Genomic_DNA"/>
</dbReference>
<gene>
    <name evidence="1" type="ORF">COCSUDRAFT_33659</name>
</gene>
<dbReference type="Proteomes" id="UP000007264">
    <property type="component" value="Unassembled WGS sequence"/>
</dbReference>
<evidence type="ECO:0000313" key="2">
    <source>
        <dbReference type="Proteomes" id="UP000007264"/>
    </source>
</evidence>
<accession>I0YSP6</accession>